<dbReference type="RefSeq" id="XP_008818528.1">
    <property type="nucleotide sequence ID" value="XM_008820306.1"/>
</dbReference>
<protein>
    <recommendedName>
        <fullName evidence="8">Kinesin motor domain-containing protein</fullName>
    </recommendedName>
</protein>
<feature type="compositionally biased region" description="Polar residues" evidence="7">
    <location>
        <begin position="1338"/>
        <end position="1350"/>
    </location>
</feature>
<evidence type="ECO:0000256" key="4">
    <source>
        <dbReference type="ARBA" id="ARBA00023054"/>
    </source>
</evidence>
<dbReference type="GO" id="GO:0007018">
    <property type="term" value="P:microtubule-based movement"/>
    <property type="evidence" value="ECO:0007669"/>
    <property type="project" value="InterPro"/>
</dbReference>
<dbReference type="PANTHER" id="PTHR47968">
    <property type="entry name" value="CENTROMERE PROTEIN E"/>
    <property type="match status" value="1"/>
</dbReference>
<keyword evidence="5 6" id="KW-0505">Motor protein</keyword>
<feature type="region of interest" description="Disordered" evidence="7">
    <location>
        <begin position="875"/>
        <end position="943"/>
    </location>
</feature>
<dbReference type="GO" id="GO:0003777">
    <property type="term" value="F:microtubule motor activity"/>
    <property type="evidence" value="ECO:0007669"/>
    <property type="project" value="InterPro"/>
</dbReference>
<feature type="region of interest" description="Disordered" evidence="7">
    <location>
        <begin position="1151"/>
        <end position="1193"/>
    </location>
</feature>
<keyword evidence="10" id="KW-1185">Reference proteome</keyword>
<feature type="region of interest" description="Disordered" evidence="7">
    <location>
        <begin position="1270"/>
        <end position="1350"/>
    </location>
</feature>
<feature type="region of interest" description="Disordered" evidence="7">
    <location>
        <begin position="1"/>
        <end position="59"/>
    </location>
</feature>
<feature type="compositionally biased region" description="Basic and acidic residues" evidence="7">
    <location>
        <begin position="18"/>
        <end position="59"/>
    </location>
</feature>
<evidence type="ECO:0000259" key="8">
    <source>
        <dbReference type="PROSITE" id="PS50067"/>
    </source>
</evidence>
<dbReference type="OrthoDB" id="3176171at2759"/>
<accession>W7A026</accession>
<evidence type="ECO:0000256" key="2">
    <source>
        <dbReference type="ARBA" id="ARBA00022741"/>
    </source>
</evidence>
<keyword evidence="3 6" id="KW-0067">ATP-binding</keyword>
<proteinExistence type="inferred from homology"/>
<dbReference type="GeneID" id="20040001"/>
<feature type="compositionally biased region" description="Polar residues" evidence="7">
    <location>
        <begin position="1311"/>
        <end position="1325"/>
    </location>
</feature>
<feature type="compositionally biased region" description="Basic and acidic residues" evidence="7">
    <location>
        <begin position="457"/>
        <end position="499"/>
    </location>
</feature>
<name>W7A026_9APIC</name>
<sequence length="1466" mass="166270">MVYRINRNTQQSSATSAPKERNVSKGGKDGKTFRGKDPHKDTHKEGHKDTHKDPHKDPHRDIHQWYIQNNIEQKKKKNEEIEKDKNSYFEDAEVEKNVEEYISVVCRIRNDVSENQNGEETQSNEVEVIKKVAKNKLVIDTCPMGNKNNGLNLEYTYDRVYDIENNNKMIFNDYIKHNIKNIFQGINCSIMAYGQTNSGKTYTMLGSFEYLNNLFHLCKENQNNKMGWTVDNDIAITYEELTNCISNEPNYVGLIPHCINYIFNYISYHKSEKEPPNGRKEFVVTMSILEIYNEIIYDLISGESNLSVHMIDSEKNEFVIKNLREVEIENVINALHYLEEGVNNRKIAFTHMNKASSRSHLIFIIKIKRYIHATNTVRCGKLCLVDLAGSERLKQTKATGSVKIETTMINKSLTVLSKVVNALAVMQIKEKMDRTGKEKPPDHVAPTGEASTEAPTDDTRPTEESAQKEDHTGGHPEDHRDDDRDDHRDDNTDNHRDVQKASVPNTTRKAKFQGAVTAAGATSGGAPPSVHIPYRDSKLTRVLSDSLGNNCKSILICTLSSKLRYLNETASTIKFAQRAKMVKAKPVVREEKMETKHVKEDYHSEKEGSNNQHNLKEKAADIFVNFNQNHITKDIIFFSFSLCIFSYICGFKSTGKVKYLDFFIESYKNKIDIIKQQLSKEGIDTNEVNQCILKTFDELKLLTEEEKEKYLKKIQQAKLQSNDVEGHPWAEKRHNHLHKLLGNRLFGKGAIADGRNGEVGAAGEAVRSSPNGQIAPDALQLSLLKRGAAQLGEAAAEAAQAEQHEEDEEDALIGDILIKMKNDICNILKFNLASLKSNLKQDAQMFDELLNIVNSVKENNNIFLMNELNQLGNADAMGSDAQGKSQVEECEGNNSTHKETNHHTHDPSNHGKGKANVKGAGPKDKQSIADRKADPKGGKKWPRWKADHVEKEEYAQHPQDEMELYQPDYFARNILSVHNIQNIFDYVNNNYTKFISDFTTDKSTVFTNLDLKENLDRQIIEKNNTIYNFIHSATMFQHSGTLKDLNSNYFFNKIQTELFNNYGNLHNGHHHNGNFRCIHSMLEGNVHKTNAVKQDANDGKGDGNNLGDDGQSPPKQRKYVSITETQPSDPSDILHITSGINQSVKFASIKGGADGPVVQKSVNFDNKGNTTNRSELPTGGMTQNQNKQKEPSPRNIIRVSQNGLQMNELANLIENEDFKKLYEYITDKGNNNEGVHFKDGDECSHAAFKQLQSRIDDEIRKISDYVTVDISPLSEGGKGSRGSKASGKKNSRASAVGKRSSTGKPNKDEWNNGNSDNNHSKTGQNPCEGVPPQIGDASRNSTDTKPAKQNNFNHTHISYLEKKRTTNLFFQKIIDIIRNIFQKKESPKDPIEINTSDLIDNELLYNKKLLEKNLDSYKLRNFQINDKKIYLLNEAEYVHLRELINYKNKMLSFLNCEYRKFKMSLS</sequence>
<keyword evidence="2 6" id="KW-0547">Nucleotide-binding</keyword>
<feature type="compositionally biased region" description="Basic and acidic residues" evidence="7">
    <location>
        <begin position="431"/>
        <end position="442"/>
    </location>
</feature>
<dbReference type="InterPro" id="IPR027640">
    <property type="entry name" value="Kinesin-like_fam"/>
</dbReference>
<dbReference type="InterPro" id="IPR001752">
    <property type="entry name" value="Kinesin_motor_dom"/>
</dbReference>
<dbReference type="VEuPathDB" id="PlasmoDB:C922_04727"/>
<evidence type="ECO:0000256" key="1">
    <source>
        <dbReference type="ARBA" id="ARBA00022701"/>
    </source>
</evidence>
<dbReference type="GO" id="GO:0008017">
    <property type="term" value="F:microtubule binding"/>
    <property type="evidence" value="ECO:0007669"/>
    <property type="project" value="InterPro"/>
</dbReference>
<gene>
    <name evidence="9" type="ORF">C922_04727</name>
</gene>
<evidence type="ECO:0000256" key="3">
    <source>
        <dbReference type="ARBA" id="ARBA00022840"/>
    </source>
</evidence>
<keyword evidence="1" id="KW-0493">Microtubule</keyword>
<dbReference type="InterPro" id="IPR036961">
    <property type="entry name" value="Kinesin_motor_dom_sf"/>
</dbReference>
<dbReference type="PROSITE" id="PS50067">
    <property type="entry name" value="KINESIN_MOTOR_2"/>
    <property type="match status" value="1"/>
</dbReference>
<dbReference type="SUPFAM" id="SSF52540">
    <property type="entry name" value="P-loop containing nucleoside triphosphate hydrolases"/>
    <property type="match status" value="1"/>
</dbReference>
<organism evidence="9 10">
    <name type="scientific">Plasmodium inui San Antonio 1</name>
    <dbReference type="NCBI Taxonomy" id="1237626"/>
    <lineage>
        <taxon>Eukaryota</taxon>
        <taxon>Sar</taxon>
        <taxon>Alveolata</taxon>
        <taxon>Apicomplexa</taxon>
        <taxon>Aconoidasida</taxon>
        <taxon>Haemosporida</taxon>
        <taxon>Plasmodiidae</taxon>
        <taxon>Plasmodium</taxon>
        <taxon>Plasmodium (Plasmodium)</taxon>
    </lineage>
</organism>
<keyword evidence="4" id="KW-0175">Coiled coil</keyword>
<dbReference type="InterPro" id="IPR027417">
    <property type="entry name" value="P-loop_NTPase"/>
</dbReference>
<dbReference type="Proteomes" id="UP000030640">
    <property type="component" value="Unassembled WGS sequence"/>
</dbReference>
<dbReference type="SMART" id="SM00129">
    <property type="entry name" value="KISc"/>
    <property type="match status" value="1"/>
</dbReference>
<dbReference type="InterPro" id="IPR019821">
    <property type="entry name" value="Kinesin_motor_CS"/>
</dbReference>
<dbReference type="GO" id="GO:0005874">
    <property type="term" value="C:microtubule"/>
    <property type="evidence" value="ECO:0007669"/>
    <property type="project" value="UniProtKB-KW"/>
</dbReference>
<feature type="compositionally biased region" description="Basic and acidic residues" evidence="7">
    <location>
        <begin position="921"/>
        <end position="937"/>
    </location>
</feature>
<evidence type="ECO:0000313" key="10">
    <source>
        <dbReference type="Proteomes" id="UP000030640"/>
    </source>
</evidence>
<dbReference type="Pfam" id="PF00225">
    <property type="entry name" value="Kinesin"/>
    <property type="match status" value="2"/>
</dbReference>
<feature type="compositionally biased region" description="Basic and acidic residues" evidence="7">
    <location>
        <begin position="896"/>
        <end position="909"/>
    </location>
</feature>
<dbReference type="PANTHER" id="PTHR47968:SF36">
    <property type="entry name" value="KINESIN HEAVY CHAIN ISOFORM X1"/>
    <property type="match status" value="1"/>
</dbReference>
<feature type="domain" description="Kinesin motor" evidence="8">
    <location>
        <begin position="101"/>
        <end position="582"/>
    </location>
</feature>
<feature type="region of interest" description="Disordered" evidence="7">
    <location>
        <begin position="431"/>
        <end position="510"/>
    </location>
</feature>
<dbReference type="EMBL" id="KI965487">
    <property type="protein sequence ID" value="EUD64883.1"/>
    <property type="molecule type" value="Genomic_DNA"/>
</dbReference>
<evidence type="ECO:0000256" key="6">
    <source>
        <dbReference type="PROSITE-ProRule" id="PRU00283"/>
    </source>
</evidence>
<dbReference type="PROSITE" id="PS00411">
    <property type="entry name" value="KINESIN_MOTOR_1"/>
    <property type="match status" value="1"/>
</dbReference>
<feature type="compositionally biased region" description="Polar residues" evidence="7">
    <location>
        <begin position="1"/>
        <end position="16"/>
    </location>
</feature>
<dbReference type="Gene3D" id="3.40.850.10">
    <property type="entry name" value="Kinesin motor domain"/>
    <property type="match status" value="1"/>
</dbReference>
<feature type="compositionally biased region" description="Polar residues" evidence="7">
    <location>
        <begin position="1160"/>
        <end position="1186"/>
    </location>
</feature>
<feature type="binding site" evidence="6">
    <location>
        <begin position="194"/>
        <end position="201"/>
    </location>
    <ligand>
        <name>ATP</name>
        <dbReference type="ChEBI" id="CHEBI:30616"/>
    </ligand>
</feature>
<comment type="similarity">
    <text evidence="6">Belongs to the TRAFAC class myosin-kinesin ATPase superfamily. Kinesin family.</text>
</comment>
<evidence type="ECO:0000256" key="5">
    <source>
        <dbReference type="ARBA" id="ARBA00023175"/>
    </source>
</evidence>
<reference evidence="9 10" key="1">
    <citation type="submission" date="2013-02" db="EMBL/GenBank/DDBJ databases">
        <title>The Genome Sequence of Plasmodium inui San Antonio 1.</title>
        <authorList>
            <consortium name="The Broad Institute Genome Sequencing Platform"/>
            <consortium name="The Broad Institute Genome Sequencing Center for Infectious Disease"/>
            <person name="Neafsey D."/>
            <person name="Cheeseman I."/>
            <person name="Volkman S."/>
            <person name="Adams J."/>
            <person name="Walker B."/>
            <person name="Young S.K."/>
            <person name="Zeng Q."/>
            <person name="Gargeya S."/>
            <person name="Fitzgerald M."/>
            <person name="Haas B."/>
            <person name="Abouelleil A."/>
            <person name="Alvarado L."/>
            <person name="Arachchi H.M."/>
            <person name="Berlin A.M."/>
            <person name="Chapman S.B."/>
            <person name="Dewar J."/>
            <person name="Goldberg J."/>
            <person name="Griggs A."/>
            <person name="Gujja S."/>
            <person name="Hansen M."/>
            <person name="Howarth C."/>
            <person name="Imamovic A."/>
            <person name="Larimer J."/>
            <person name="McCowan C."/>
            <person name="Murphy C."/>
            <person name="Neiman D."/>
            <person name="Pearson M."/>
            <person name="Priest M."/>
            <person name="Roberts A."/>
            <person name="Saif S."/>
            <person name="Shea T."/>
            <person name="Sisk P."/>
            <person name="Sykes S."/>
            <person name="Wortman J."/>
            <person name="Nusbaum C."/>
            <person name="Birren B."/>
        </authorList>
    </citation>
    <scope>NUCLEOTIDE SEQUENCE [LARGE SCALE GENOMIC DNA]</scope>
    <source>
        <strain evidence="9 10">San Antonio 1</strain>
    </source>
</reference>
<evidence type="ECO:0000313" key="9">
    <source>
        <dbReference type="EMBL" id="EUD64883.1"/>
    </source>
</evidence>
<dbReference type="GO" id="GO:0005524">
    <property type="term" value="F:ATP binding"/>
    <property type="evidence" value="ECO:0007669"/>
    <property type="project" value="UniProtKB-UniRule"/>
</dbReference>
<feature type="region of interest" description="Disordered" evidence="7">
    <location>
        <begin position="1093"/>
        <end position="1119"/>
    </location>
</feature>
<dbReference type="PRINTS" id="PR00380">
    <property type="entry name" value="KINESINHEAVY"/>
</dbReference>
<evidence type="ECO:0000256" key="7">
    <source>
        <dbReference type="SAM" id="MobiDB-lite"/>
    </source>
</evidence>